<proteinExistence type="predicted"/>
<name>A0A7W6JT02_9SPHN</name>
<dbReference type="SUPFAM" id="SSF144059">
    <property type="entry name" value="ImpE-like"/>
    <property type="match status" value="1"/>
</dbReference>
<evidence type="ECO:0000313" key="1">
    <source>
        <dbReference type="EMBL" id="MBB4099028.1"/>
    </source>
</evidence>
<reference evidence="1 2" key="1">
    <citation type="submission" date="2020-08" db="EMBL/GenBank/DDBJ databases">
        <title>Genomic Encyclopedia of Type Strains, Phase IV (KMG-IV): sequencing the most valuable type-strain genomes for metagenomic binning, comparative biology and taxonomic classification.</title>
        <authorList>
            <person name="Goeker M."/>
        </authorList>
    </citation>
    <scope>NUCLEOTIDE SEQUENCE [LARGE SCALE GENOMIC DNA]</scope>
    <source>
        <strain evidence="1 2">DSM 101806</strain>
    </source>
</reference>
<dbReference type="Proteomes" id="UP000557392">
    <property type="component" value="Unassembled WGS sequence"/>
</dbReference>
<comment type="caution">
    <text evidence="1">The sequence shown here is derived from an EMBL/GenBank/DDBJ whole genome shotgun (WGS) entry which is preliminary data.</text>
</comment>
<dbReference type="Pfam" id="PF14559">
    <property type="entry name" value="TPR_19"/>
    <property type="match status" value="1"/>
</dbReference>
<dbReference type="AlphaFoldDB" id="A0A7W6JT02"/>
<sequence>MSDADTLLRSGDLDGARSALVETVRAEPANQQARMFLFQLLAAAGEWDKARRQLDTLAQLSGEAQMLAVAYGQAIDAERERAEVFAGRARARQHVASDWLEGVIDAIEHFAQGRIAQGEGARDVAFDAAPGVAGSFNDIPFDWIADADARFGPSFEAIIGGRYGLQAFDQVASITSEGPRDLRDLIWYPVQIAFRSGQSVAGFLPARYPGSETASDVSERLGRATSWRDAEWGQAGSGQRLWTLSDGEDQALLSLRALSFG</sequence>
<gene>
    <name evidence="1" type="ORF">GGR46_002592</name>
</gene>
<dbReference type="RefSeq" id="WP_183998317.1">
    <property type="nucleotide sequence ID" value="NZ_JACIEH010000002.1"/>
</dbReference>
<dbReference type="InterPro" id="IPR009211">
    <property type="entry name" value="TagJ"/>
</dbReference>
<dbReference type="EMBL" id="JACIEH010000002">
    <property type="protein sequence ID" value="MBB4099028.1"/>
    <property type="molecule type" value="Genomic_DNA"/>
</dbReference>
<evidence type="ECO:0000313" key="2">
    <source>
        <dbReference type="Proteomes" id="UP000557392"/>
    </source>
</evidence>
<keyword evidence="2" id="KW-1185">Reference proteome</keyword>
<protein>
    <submittedName>
        <fullName evidence="1">Type VI secretion system protein ImpE</fullName>
    </submittedName>
</protein>
<accession>A0A7W6JT02</accession>
<dbReference type="InterPro" id="IPR011990">
    <property type="entry name" value="TPR-like_helical_dom_sf"/>
</dbReference>
<organism evidence="1 2">
    <name type="scientific">Sphingomonas kyeonggiensis</name>
    <dbReference type="NCBI Taxonomy" id="1268553"/>
    <lineage>
        <taxon>Bacteria</taxon>
        <taxon>Pseudomonadati</taxon>
        <taxon>Pseudomonadota</taxon>
        <taxon>Alphaproteobacteria</taxon>
        <taxon>Sphingomonadales</taxon>
        <taxon>Sphingomonadaceae</taxon>
        <taxon>Sphingomonas</taxon>
    </lineage>
</organism>
<dbReference type="Pfam" id="PF07024">
    <property type="entry name" value="ImpE"/>
    <property type="match status" value="1"/>
</dbReference>
<dbReference type="PIRSF" id="PIRSF029288">
    <property type="entry name" value="SciE_ImpE"/>
    <property type="match status" value="1"/>
</dbReference>
<dbReference type="Gene3D" id="1.25.40.10">
    <property type="entry name" value="Tetratricopeptide repeat domain"/>
    <property type="match status" value="1"/>
</dbReference>